<feature type="transmembrane region" description="Helical" evidence="10">
    <location>
        <begin position="171"/>
        <end position="190"/>
    </location>
</feature>
<comment type="similarity">
    <text evidence="10">Belongs to the ELO family.</text>
</comment>
<dbReference type="PROSITE" id="PS01188">
    <property type="entry name" value="ELO"/>
    <property type="match status" value="1"/>
</dbReference>
<dbReference type="GO" id="GO:0030148">
    <property type="term" value="P:sphingolipid biosynthetic process"/>
    <property type="evidence" value="ECO:0007669"/>
    <property type="project" value="TreeGrafter"/>
</dbReference>
<dbReference type="GO" id="GO:0042761">
    <property type="term" value="P:very long-chain fatty acid biosynthetic process"/>
    <property type="evidence" value="ECO:0007669"/>
    <property type="project" value="TreeGrafter"/>
</dbReference>
<organism evidence="11 12">
    <name type="scientific">Dinoponera quadriceps</name>
    <name type="common">South American ant</name>
    <dbReference type="NCBI Taxonomy" id="609295"/>
    <lineage>
        <taxon>Eukaryota</taxon>
        <taxon>Metazoa</taxon>
        <taxon>Ecdysozoa</taxon>
        <taxon>Arthropoda</taxon>
        <taxon>Hexapoda</taxon>
        <taxon>Insecta</taxon>
        <taxon>Pterygota</taxon>
        <taxon>Neoptera</taxon>
        <taxon>Endopterygota</taxon>
        <taxon>Hymenoptera</taxon>
        <taxon>Apocrita</taxon>
        <taxon>Aculeata</taxon>
        <taxon>Formicoidea</taxon>
        <taxon>Formicidae</taxon>
        <taxon>Ponerinae</taxon>
        <taxon>Ponerini</taxon>
        <taxon>Dinoponera</taxon>
    </lineage>
</organism>
<dbReference type="PANTHER" id="PTHR11157">
    <property type="entry name" value="FATTY ACID ACYL TRANSFERASE-RELATED"/>
    <property type="match status" value="1"/>
</dbReference>
<evidence type="ECO:0000256" key="8">
    <source>
        <dbReference type="ARBA" id="ARBA00023136"/>
    </source>
</evidence>
<dbReference type="Proteomes" id="UP000515204">
    <property type="component" value="Unplaced"/>
</dbReference>
<keyword evidence="7 10" id="KW-0443">Lipid metabolism</keyword>
<accession>A0A6P3XJC1</accession>
<evidence type="ECO:0000256" key="2">
    <source>
        <dbReference type="ARBA" id="ARBA00022516"/>
    </source>
</evidence>
<evidence type="ECO:0000256" key="1">
    <source>
        <dbReference type="ARBA" id="ARBA00004141"/>
    </source>
</evidence>
<evidence type="ECO:0000313" key="12">
    <source>
        <dbReference type="RefSeq" id="XP_014478536.1"/>
    </source>
</evidence>
<proteinExistence type="inferred from homology"/>
<reference evidence="12" key="1">
    <citation type="submission" date="2025-08" db="UniProtKB">
        <authorList>
            <consortium name="RefSeq"/>
        </authorList>
    </citation>
    <scope>IDENTIFICATION</scope>
</reference>
<sequence>MAVALDKIIKGFTFLNEDLADPRTKDLFLIGNLWYTPSLIIFYIYFVNVLGPKFMEKRQPYKLNRIIQIYNVLQIISNLYIFYLALNLMWLTNYNFQCEPVDFSYAPRAIQISRMFWYYFLLKIVDWLDTIFFVLRKKQSQVSFLHVYHHFGMVMASWVGVKYFPGGHSSLLGLLNTFVHSIMYTYYLLSSMKINTRSWKKNITQLQMIQFFMLAWHYSKLLWTDCGYPQWVAAVMIPQNVFMFVLFGEFYYDTYVKPANVPALPKIKANDVLARGLVSNGKLKEQ</sequence>
<evidence type="ECO:0000313" key="11">
    <source>
        <dbReference type="Proteomes" id="UP000515204"/>
    </source>
</evidence>
<dbReference type="InterPro" id="IPR030457">
    <property type="entry name" value="ELO_CS"/>
</dbReference>
<dbReference type="Pfam" id="PF01151">
    <property type="entry name" value="ELO"/>
    <property type="match status" value="1"/>
</dbReference>
<evidence type="ECO:0000256" key="3">
    <source>
        <dbReference type="ARBA" id="ARBA00022679"/>
    </source>
</evidence>
<keyword evidence="8 10" id="KW-0472">Membrane</keyword>
<dbReference type="EC" id="2.3.1.199" evidence="10"/>
<feature type="transmembrane region" description="Helical" evidence="10">
    <location>
        <begin position="116"/>
        <end position="135"/>
    </location>
</feature>
<evidence type="ECO:0000256" key="10">
    <source>
        <dbReference type="RuleBase" id="RU361115"/>
    </source>
</evidence>
<evidence type="ECO:0000256" key="7">
    <source>
        <dbReference type="ARBA" id="ARBA00023098"/>
    </source>
</evidence>
<evidence type="ECO:0000256" key="6">
    <source>
        <dbReference type="ARBA" id="ARBA00022989"/>
    </source>
</evidence>
<dbReference type="GO" id="GO:0009922">
    <property type="term" value="F:fatty acid elongase activity"/>
    <property type="evidence" value="ECO:0007669"/>
    <property type="project" value="UniProtKB-EC"/>
</dbReference>
<evidence type="ECO:0000256" key="5">
    <source>
        <dbReference type="ARBA" id="ARBA00022832"/>
    </source>
</evidence>
<name>A0A6P3XJC1_DINQU</name>
<dbReference type="GeneID" id="106746446"/>
<dbReference type="GO" id="GO:0034625">
    <property type="term" value="P:fatty acid elongation, monounsaturated fatty acid"/>
    <property type="evidence" value="ECO:0007669"/>
    <property type="project" value="TreeGrafter"/>
</dbReference>
<keyword evidence="3 10" id="KW-0808">Transferase</keyword>
<feature type="transmembrane region" description="Helical" evidence="10">
    <location>
        <begin position="72"/>
        <end position="96"/>
    </location>
</feature>
<keyword evidence="9 10" id="KW-0275">Fatty acid biosynthesis</keyword>
<evidence type="ECO:0000256" key="4">
    <source>
        <dbReference type="ARBA" id="ARBA00022692"/>
    </source>
</evidence>
<feature type="transmembrane region" description="Helical" evidence="10">
    <location>
        <begin position="147"/>
        <end position="165"/>
    </location>
</feature>
<comment type="subcellular location">
    <subcellularLocation>
        <location evidence="1">Membrane</location>
        <topology evidence="1">Multi-pass membrane protein</topology>
    </subcellularLocation>
</comment>
<keyword evidence="4 10" id="KW-0812">Transmembrane</keyword>
<dbReference type="OrthoDB" id="434092at2759"/>
<comment type="catalytic activity">
    <reaction evidence="10">
        <text>a very-long-chain acyl-CoA + malonyl-CoA + H(+) = a very-long-chain 3-oxoacyl-CoA + CO2 + CoA</text>
        <dbReference type="Rhea" id="RHEA:32727"/>
        <dbReference type="ChEBI" id="CHEBI:15378"/>
        <dbReference type="ChEBI" id="CHEBI:16526"/>
        <dbReference type="ChEBI" id="CHEBI:57287"/>
        <dbReference type="ChEBI" id="CHEBI:57384"/>
        <dbReference type="ChEBI" id="CHEBI:90725"/>
        <dbReference type="ChEBI" id="CHEBI:90736"/>
        <dbReference type="EC" id="2.3.1.199"/>
    </reaction>
</comment>
<protein>
    <recommendedName>
        <fullName evidence="10">Elongation of very long chain fatty acids protein</fullName>
        <ecNumber evidence="10">2.3.1.199</ecNumber>
    </recommendedName>
    <alternativeName>
        <fullName evidence="10">Very-long-chain 3-oxoacyl-CoA synthase</fullName>
    </alternativeName>
</protein>
<dbReference type="PANTHER" id="PTHR11157:SF21">
    <property type="entry name" value="ELONGATION OF VERY LONG CHAIN FATTY ACIDS PROTEIN"/>
    <property type="match status" value="1"/>
</dbReference>
<keyword evidence="11" id="KW-1185">Reference proteome</keyword>
<dbReference type="GO" id="GO:0005789">
    <property type="term" value="C:endoplasmic reticulum membrane"/>
    <property type="evidence" value="ECO:0007669"/>
    <property type="project" value="TreeGrafter"/>
</dbReference>
<dbReference type="RefSeq" id="XP_014478536.1">
    <property type="nucleotide sequence ID" value="XM_014623050.1"/>
</dbReference>
<keyword evidence="2 10" id="KW-0444">Lipid biosynthesis</keyword>
<dbReference type="KEGG" id="dqu:106746446"/>
<dbReference type="GO" id="GO:0019367">
    <property type="term" value="P:fatty acid elongation, saturated fatty acid"/>
    <property type="evidence" value="ECO:0007669"/>
    <property type="project" value="TreeGrafter"/>
</dbReference>
<dbReference type="GO" id="GO:0034626">
    <property type="term" value="P:fatty acid elongation, polyunsaturated fatty acid"/>
    <property type="evidence" value="ECO:0007669"/>
    <property type="project" value="TreeGrafter"/>
</dbReference>
<dbReference type="InterPro" id="IPR002076">
    <property type="entry name" value="ELO_fam"/>
</dbReference>
<dbReference type="AlphaFoldDB" id="A0A6P3XJC1"/>
<evidence type="ECO:0000256" key="9">
    <source>
        <dbReference type="ARBA" id="ARBA00023160"/>
    </source>
</evidence>
<gene>
    <name evidence="12" type="primary">LOC106746446</name>
</gene>
<keyword evidence="6 10" id="KW-1133">Transmembrane helix</keyword>
<keyword evidence="5 10" id="KW-0276">Fatty acid metabolism</keyword>
<feature type="transmembrane region" description="Helical" evidence="10">
    <location>
        <begin position="33"/>
        <end position="51"/>
    </location>
</feature>